<feature type="transmembrane region" description="Helical" evidence="7">
    <location>
        <begin position="350"/>
        <end position="368"/>
    </location>
</feature>
<dbReference type="InterPro" id="IPR025405">
    <property type="entry name" value="DUF4131"/>
</dbReference>
<evidence type="ECO:0000256" key="6">
    <source>
        <dbReference type="SAM" id="MobiDB-lite"/>
    </source>
</evidence>
<dbReference type="EMBL" id="JAMOIM010000013">
    <property type="protein sequence ID" value="MCW6510077.1"/>
    <property type="molecule type" value="Genomic_DNA"/>
</dbReference>
<feature type="transmembrane region" description="Helical" evidence="7">
    <location>
        <begin position="94"/>
        <end position="113"/>
    </location>
</feature>
<dbReference type="Pfam" id="PF03772">
    <property type="entry name" value="Competence"/>
    <property type="match status" value="1"/>
</dbReference>
<keyword evidence="5 7" id="KW-0472">Membrane</keyword>
<dbReference type="GO" id="GO:0005886">
    <property type="term" value="C:plasma membrane"/>
    <property type="evidence" value="ECO:0007669"/>
    <property type="project" value="UniProtKB-SubCell"/>
</dbReference>
<name>A0AA41Z6B5_9HYPH</name>
<dbReference type="Pfam" id="PF13567">
    <property type="entry name" value="DUF4131"/>
    <property type="match status" value="1"/>
</dbReference>
<feature type="transmembrane region" description="Helical" evidence="7">
    <location>
        <begin position="70"/>
        <end position="88"/>
    </location>
</feature>
<evidence type="ECO:0000256" key="4">
    <source>
        <dbReference type="ARBA" id="ARBA00022989"/>
    </source>
</evidence>
<dbReference type="PANTHER" id="PTHR30619:SF1">
    <property type="entry name" value="RECOMBINATION PROTEIN 2"/>
    <property type="match status" value="1"/>
</dbReference>
<keyword evidence="4 7" id="KW-1133">Transmembrane helix</keyword>
<dbReference type="AlphaFoldDB" id="A0AA41Z6B5"/>
<feature type="transmembrane region" description="Helical" evidence="7">
    <location>
        <begin position="450"/>
        <end position="469"/>
    </location>
</feature>
<evidence type="ECO:0000256" key="5">
    <source>
        <dbReference type="ARBA" id="ARBA00023136"/>
    </source>
</evidence>
<evidence type="ECO:0000259" key="8">
    <source>
        <dbReference type="Pfam" id="PF03772"/>
    </source>
</evidence>
<feature type="transmembrane region" description="Helical" evidence="7">
    <location>
        <begin position="564"/>
        <end position="581"/>
    </location>
</feature>
<evidence type="ECO:0000313" key="10">
    <source>
        <dbReference type="EMBL" id="MCW6510077.1"/>
    </source>
</evidence>
<evidence type="ECO:0000256" key="7">
    <source>
        <dbReference type="SAM" id="Phobius"/>
    </source>
</evidence>
<feature type="domain" description="ComEC/Rec2-related protein" evidence="8">
    <location>
        <begin position="263"/>
        <end position="560"/>
    </location>
</feature>
<dbReference type="Proteomes" id="UP001165667">
    <property type="component" value="Unassembled WGS sequence"/>
</dbReference>
<feature type="transmembrane region" description="Helical" evidence="7">
    <location>
        <begin position="509"/>
        <end position="528"/>
    </location>
</feature>
<comment type="subcellular location">
    <subcellularLocation>
        <location evidence="1">Cell membrane</location>
        <topology evidence="1">Multi-pass membrane protein</topology>
    </subcellularLocation>
</comment>
<dbReference type="NCBIfam" id="TIGR00360">
    <property type="entry name" value="ComEC_N-term"/>
    <property type="match status" value="1"/>
</dbReference>
<protein>
    <submittedName>
        <fullName evidence="10">ComEC family competence protein</fullName>
    </submittedName>
</protein>
<feature type="compositionally biased region" description="Basic and acidic residues" evidence="6">
    <location>
        <begin position="734"/>
        <end position="745"/>
    </location>
</feature>
<evidence type="ECO:0000256" key="2">
    <source>
        <dbReference type="ARBA" id="ARBA00022475"/>
    </source>
</evidence>
<feature type="transmembrane region" description="Helical" evidence="7">
    <location>
        <begin position="284"/>
        <end position="305"/>
    </location>
</feature>
<feature type="compositionally biased region" description="Basic and acidic residues" evidence="6">
    <location>
        <begin position="713"/>
        <end position="722"/>
    </location>
</feature>
<comment type="caution">
    <text evidence="10">The sequence shown here is derived from an EMBL/GenBank/DDBJ whole genome shotgun (WGS) entry which is preliminary data.</text>
</comment>
<dbReference type="InterPro" id="IPR052159">
    <property type="entry name" value="Competence_DNA_uptake"/>
</dbReference>
<gene>
    <name evidence="10" type="ORF">M8523_18830</name>
</gene>
<evidence type="ECO:0000256" key="1">
    <source>
        <dbReference type="ARBA" id="ARBA00004651"/>
    </source>
</evidence>
<reference evidence="10" key="1">
    <citation type="submission" date="2022-05" db="EMBL/GenBank/DDBJ databases">
        <authorList>
            <person name="Pankratov T."/>
        </authorList>
    </citation>
    <scope>NUCLEOTIDE SEQUENCE</scope>
    <source>
        <strain evidence="10">BP6-180914</strain>
    </source>
</reference>
<feature type="region of interest" description="Disordered" evidence="6">
    <location>
        <begin position="713"/>
        <end position="745"/>
    </location>
</feature>
<evidence type="ECO:0000259" key="9">
    <source>
        <dbReference type="Pfam" id="PF13567"/>
    </source>
</evidence>
<proteinExistence type="predicted"/>
<dbReference type="InterPro" id="IPR004477">
    <property type="entry name" value="ComEC_N"/>
</dbReference>
<feature type="domain" description="DUF4131" evidence="9">
    <location>
        <begin position="72"/>
        <end position="216"/>
    </location>
</feature>
<keyword evidence="2" id="KW-1003">Cell membrane</keyword>
<organism evidence="10 11">
    <name type="scientific">Lichenifustis flavocetrariae</name>
    <dbReference type="NCBI Taxonomy" id="2949735"/>
    <lineage>
        <taxon>Bacteria</taxon>
        <taxon>Pseudomonadati</taxon>
        <taxon>Pseudomonadota</taxon>
        <taxon>Alphaproteobacteria</taxon>
        <taxon>Hyphomicrobiales</taxon>
        <taxon>Lichenihabitantaceae</taxon>
        <taxon>Lichenifustis</taxon>
    </lineage>
</organism>
<feature type="transmembrane region" description="Helical" evidence="7">
    <location>
        <begin position="540"/>
        <end position="558"/>
    </location>
</feature>
<dbReference type="RefSeq" id="WP_282586452.1">
    <property type="nucleotide sequence ID" value="NZ_JAMOIM010000013.1"/>
</dbReference>
<feature type="transmembrane region" description="Helical" evidence="7">
    <location>
        <begin position="325"/>
        <end position="343"/>
    </location>
</feature>
<evidence type="ECO:0000256" key="3">
    <source>
        <dbReference type="ARBA" id="ARBA00022692"/>
    </source>
</evidence>
<keyword evidence="11" id="KW-1185">Reference proteome</keyword>
<accession>A0AA41Z6B5</accession>
<dbReference type="PANTHER" id="PTHR30619">
    <property type="entry name" value="DNA INTERNALIZATION/COMPETENCE PROTEIN COMEC/REC2"/>
    <property type="match status" value="1"/>
</dbReference>
<keyword evidence="3 7" id="KW-0812">Transmembrane</keyword>
<feature type="transmembrane region" description="Helical" evidence="7">
    <location>
        <begin position="47"/>
        <end position="63"/>
    </location>
</feature>
<sequence>MATATGRQDSSIALGTRTRVERLRDALASPAGLLSGALEREWEERRFFLWLPVGAGAGVVLYFQAEREPSLLYCGMLFAVALGGTVASRHHRRALVLMAAFTAVLAGFTLATFRAHVIAHPVLVRTAIMKLTGVVEEADHRRIGTRFILRIRASSGGPPLTRVRLTTRRSDPVEAGDSVSVTARLVPPARAALPGGYDFARDAYFLGFDAVGSVLGRIVARPPPLDLSWNERWTMAIDRARNALAARVRDSLEGDAGAIGAAMVTGKRDLLSEDGRDLIREAGIFHIITIAGVQMTLVAGLLFGGLRGALALVPGFALRYPIKQWAAAGAIVGAVAYDLLTGSRIGTQRALFMTLIVLGAILCNRRAFTMRNLALAAMAVVVFEPETILGASFQLSFAAVAALVAVQESRHPESERGGRSAVTKRLSNLGLSGSVVEAAAALVATGGRLLFATICASSATMPFMATNFHEISPYVVIGNPLTLAIIEFFAVPGALLGTVLVPLGLDGFVWHWVGFGIAIVLWAARLIAAAPGATLHVPAFAPWTPACVALAVASVVIWRSTSLRLTAVPLLLLGLAGAFTGPRYDLVIAPTGDTLAFRDAQGRLATLGHINAFGAAQWLTADGDDRDPKSVGGSDVSRCDPLACVATVLDGRTLSLVLKPEAFEEDCRRADLIVTPLYAPASCAAEMIIDRGILAETGAAAVTLRNGALVVEPARRKGEDRPWSPAPPRPHVRPGREVADGERDP</sequence>
<feature type="transmembrane region" description="Helical" evidence="7">
    <location>
        <begin position="481"/>
        <end position="503"/>
    </location>
</feature>
<evidence type="ECO:0000313" key="11">
    <source>
        <dbReference type="Proteomes" id="UP001165667"/>
    </source>
</evidence>